<dbReference type="Proteomes" id="UP000321389">
    <property type="component" value="Chromosome"/>
</dbReference>
<evidence type="ECO:0000259" key="2">
    <source>
        <dbReference type="PROSITE" id="PS51737"/>
    </source>
</evidence>
<protein>
    <submittedName>
        <fullName evidence="3">Recombinase family protein</fullName>
    </submittedName>
</protein>
<feature type="domain" description="Recombinase" evidence="2">
    <location>
        <begin position="172"/>
        <end position="284"/>
    </location>
</feature>
<name>A0A5B8KY76_9HYPH</name>
<dbReference type="InterPro" id="IPR036162">
    <property type="entry name" value="Resolvase-like_N_sf"/>
</dbReference>
<dbReference type="Gene3D" id="3.90.1750.20">
    <property type="entry name" value="Putative Large Serine Recombinase, Chain B, Domain 2"/>
    <property type="match status" value="1"/>
</dbReference>
<dbReference type="Pfam" id="PF07508">
    <property type="entry name" value="Recombinase"/>
    <property type="match status" value="1"/>
</dbReference>
<dbReference type="RefSeq" id="WP_146299223.1">
    <property type="nucleotide sequence ID" value="NZ_CP042301.2"/>
</dbReference>
<dbReference type="InterPro" id="IPR011109">
    <property type="entry name" value="DNA_bind_recombinase_dom"/>
</dbReference>
<organism evidence="3 4">
    <name type="scientific">Nitratireductor mangrovi</name>
    <dbReference type="NCBI Taxonomy" id="2599600"/>
    <lineage>
        <taxon>Bacteria</taxon>
        <taxon>Pseudomonadati</taxon>
        <taxon>Pseudomonadota</taxon>
        <taxon>Alphaproteobacteria</taxon>
        <taxon>Hyphomicrobiales</taxon>
        <taxon>Phyllobacteriaceae</taxon>
        <taxon>Nitratireductor</taxon>
    </lineage>
</organism>
<evidence type="ECO:0000313" key="3">
    <source>
        <dbReference type="EMBL" id="QDZ00575.1"/>
    </source>
</evidence>
<dbReference type="GO" id="GO:0003677">
    <property type="term" value="F:DNA binding"/>
    <property type="evidence" value="ECO:0007669"/>
    <property type="project" value="InterPro"/>
</dbReference>
<dbReference type="AlphaFoldDB" id="A0A5B8KY76"/>
<dbReference type="GO" id="GO:0000150">
    <property type="term" value="F:DNA strand exchange activity"/>
    <property type="evidence" value="ECO:0007669"/>
    <property type="project" value="InterPro"/>
</dbReference>
<dbReference type="Pfam" id="PF00239">
    <property type="entry name" value="Resolvase"/>
    <property type="match status" value="1"/>
</dbReference>
<dbReference type="Gene3D" id="3.40.50.1390">
    <property type="entry name" value="Resolvase, N-terminal catalytic domain"/>
    <property type="match status" value="1"/>
</dbReference>
<dbReference type="InterPro" id="IPR006119">
    <property type="entry name" value="Resolv_N"/>
</dbReference>
<proteinExistence type="predicted"/>
<evidence type="ECO:0000259" key="1">
    <source>
        <dbReference type="PROSITE" id="PS51736"/>
    </source>
</evidence>
<dbReference type="SMART" id="SM00857">
    <property type="entry name" value="Resolvase"/>
    <property type="match status" value="1"/>
</dbReference>
<reference evidence="3" key="1">
    <citation type="submission" date="2020-04" db="EMBL/GenBank/DDBJ databases">
        <title>Nitratireductor sp. nov. isolated from mangrove soil.</title>
        <authorList>
            <person name="Ye Y."/>
        </authorList>
    </citation>
    <scope>NUCLEOTIDE SEQUENCE</scope>
    <source>
        <strain evidence="3">SY7</strain>
    </source>
</reference>
<evidence type="ECO:0000313" key="4">
    <source>
        <dbReference type="Proteomes" id="UP000321389"/>
    </source>
</evidence>
<sequence>MSGNGNTVRRLRCAIYTRKSTEEGLDQDFNSLDAQREACAAYIASQASLGWKLVPDRYDDGGISGGTMERPALQRLLTDVRERRIDVVVVYKIDRLTRSLSDFARIVEIFDEAEASFVSVTQQFNTTTSMGRLTLNMLLSFAQFEREVTAERIRDKIAASKKKGMWMGGTVPLGYRAQNRKLIVHEQEAEIVRFLFQRYLELKSVRALSKEAKAQGYAATLKETDDPVRLRSFCRGNLYHLLSNPIYVGKIRHRDQLHDGQHEPIVEPDVFAETQALLASQAPQRRSATNSTGTHLLTGLVRDENGDVLRSAHANKKGTRYRYYVSKDKVEGSDNALAGWRLPAAQLESVVEHQLTRVLTDRAQLSGWIQESAYTSDVATALDRSTALLEGYQSAVPLEKLAMLRHFIQAVELLPGQLTIVFDVEALTDDLTGTRASTTGAANSTPRLVRIECPFSLRRRGVEQCLILHDRQARAPRQDDALISLVLRAHLFLRQLTEGGGRSLSEVATLNNTDLSEVSRLLPLAFLAPCITETILSGTQPEHLTAQRLSRISDLPLSWARQQSLLAD</sequence>
<dbReference type="EMBL" id="CP042301">
    <property type="protein sequence ID" value="QDZ00575.1"/>
    <property type="molecule type" value="Genomic_DNA"/>
</dbReference>
<dbReference type="CDD" id="cd03768">
    <property type="entry name" value="SR_ResInv"/>
    <property type="match status" value="1"/>
</dbReference>
<dbReference type="PROSITE" id="PS51737">
    <property type="entry name" value="RECOMBINASE_DNA_BIND"/>
    <property type="match status" value="1"/>
</dbReference>
<dbReference type="PANTHER" id="PTHR30461:SF23">
    <property type="entry name" value="DNA RECOMBINASE-RELATED"/>
    <property type="match status" value="1"/>
</dbReference>
<dbReference type="OrthoDB" id="7475655at2"/>
<dbReference type="InterPro" id="IPR050639">
    <property type="entry name" value="SSR_resolvase"/>
</dbReference>
<accession>A0A5B8KY76</accession>
<dbReference type="SUPFAM" id="SSF53041">
    <property type="entry name" value="Resolvase-like"/>
    <property type="match status" value="1"/>
</dbReference>
<keyword evidence="4" id="KW-1185">Reference proteome</keyword>
<feature type="domain" description="Resolvase/invertase-type recombinase catalytic" evidence="1">
    <location>
        <begin position="12"/>
        <end position="164"/>
    </location>
</feature>
<gene>
    <name evidence="3" type="ORF">FQ775_09375</name>
</gene>
<dbReference type="InterPro" id="IPR038109">
    <property type="entry name" value="DNA_bind_recomb_sf"/>
</dbReference>
<dbReference type="PROSITE" id="PS51736">
    <property type="entry name" value="RECOMBINASES_3"/>
    <property type="match status" value="1"/>
</dbReference>
<dbReference type="KEGG" id="niy:FQ775_09375"/>
<dbReference type="PANTHER" id="PTHR30461">
    <property type="entry name" value="DNA-INVERTASE FROM LAMBDOID PROPHAGE"/>
    <property type="match status" value="1"/>
</dbReference>